<feature type="compositionally biased region" description="Basic and acidic residues" evidence="1">
    <location>
        <begin position="253"/>
        <end position="274"/>
    </location>
</feature>
<feature type="compositionally biased region" description="Basic residues" evidence="1">
    <location>
        <begin position="149"/>
        <end position="159"/>
    </location>
</feature>
<feature type="compositionally biased region" description="Basic and acidic residues" evidence="1">
    <location>
        <begin position="224"/>
        <end position="237"/>
    </location>
</feature>
<feature type="non-terminal residue" evidence="2">
    <location>
        <position position="1"/>
    </location>
</feature>
<keyword evidence="3" id="KW-1185">Reference proteome</keyword>
<dbReference type="Proteomes" id="UP000054047">
    <property type="component" value="Unassembled WGS sequence"/>
</dbReference>
<gene>
    <name evidence="2" type="ORF">ANCDUO_26664</name>
</gene>
<dbReference type="EMBL" id="KN786878">
    <property type="protein sequence ID" value="KIH43333.1"/>
    <property type="molecule type" value="Genomic_DNA"/>
</dbReference>
<evidence type="ECO:0000313" key="3">
    <source>
        <dbReference type="Proteomes" id="UP000054047"/>
    </source>
</evidence>
<protein>
    <submittedName>
        <fullName evidence="2">Uncharacterized protein</fullName>
    </submittedName>
</protein>
<reference evidence="2 3" key="1">
    <citation type="submission" date="2013-12" db="EMBL/GenBank/DDBJ databases">
        <title>Draft genome of the parsitic nematode Ancylostoma duodenale.</title>
        <authorList>
            <person name="Mitreva M."/>
        </authorList>
    </citation>
    <scope>NUCLEOTIDE SEQUENCE [LARGE SCALE GENOMIC DNA]</scope>
    <source>
        <strain evidence="2 3">Zhejiang</strain>
    </source>
</reference>
<dbReference type="AlphaFoldDB" id="A0A0C2BHV2"/>
<name>A0A0C2BHV2_9BILA</name>
<dbReference type="OrthoDB" id="5875734at2759"/>
<sequence length="295" mass="32948">DTDQEEVLVEVPESKDRKEKPAEDTDKGISKLLDDRARNEQAGEDRWQQEGKRSKNKKSRRSLKDFFTFKKSASNKEKPRSKRVQKSSLPPASKRREKVKPEDASGGTGKATVTGADSEATGQAPDGGTDRSLPKPKEQHPSPTSSRSAKVKRKGKSSKVMKETPTKDSKSQERPSAERISSEDVQKIDDNVASRSRSSHKGSERHTKPARSPSSSSKRHEKKTQHSREYTKEDSSSKSKKPRKKVNYADSGSIKKDADTHKDQSPPSPSERKHATFSRTYVTADESLKGKKHQK</sequence>
<feature type="compositionally biased region" description="Basic and acidic residues" evidence="1">
    <location>
        <begin position="12"/>
        <end position="53"/>
    </location>
</feature>
<evidence type="ECO:0000313" key="2">
    <source>
        <dbReference type="EMBL" id="KIH43333.1"/>
    </source>
</evidence>
<evidence type="ECO:0000256" key="1">
    <source>
        <dbReference type="SAM" id="MobiDB-lite"/>
    </source>
</evidence>
<accession>A0A0C2BHV2</accession>
<feature type="compositionally biased region" description="Basic and acidic residues" evidence="1">
    <location>
        <begin position="160"/>
        <end position="192"/>
    </location>
</feature>
<proteinExistence type="predicted"/>
<feature type="region of interest" description="Disordered" evidence="1">
    <location>
        <begin position="1"/>
        <end position="295"/>
    </location>
</feature>
<feature type="compositionally biased region" description="Basic and acidic residues" evidence="1">
    <location>
        <begin position="62"/>
        <end position="78"/>
    </location>
</feature>
<feature type="compositionally biased region" description="Basic and acidic residues" evidence="1">
    <location>
        <begin position="128"/>
        <end position="140"/>
    </location>
</feature>
<organism evidence="2 3">
    <name type="scientific">Ancylostoma duodenale</name>
    <dbReference type="NCBI Taxonomy" id="51022"/>
    <lineage>
        <taxon>Eukaryota</taxon>
        <taxon>Metazoa</taxon>
        <taxon>Ecdysozoa</taxon>
        <taxon>Nematoda</taxon>
        <taxon>Chromadorea</taxon>
        <taxon>Rhabditida</taxon>
        <taxon>Rhabditina</taxon>
        <taxon>Rhabditomorpha</taxon>
        <taxon>Strongyloidea</taxon>
        <taxon>Ancylostomatidae</taxon>
        <taxon>Ancylostomatinae</taxon>
        <taxon>Ancylostoma</taxon>
    </lineage>
</organism>